<evidence type="ECO:0000256" key="4">
    <source>
        <dbReference type="PROSITE-ProRule" id="PRU00473"/>
    </source>
</evidence>
<name>A0ABU8ITK4_9BURK</name>
<evidence type="ECO:0000313" key="8">
    <source>
        <dbReference type="EMBL" id="MEI5998775.1"/>
    </source>
</evidence>
<gene>
    <name evidence="8" type="ORF">H3V53_16635</name>
</gene>
<evidence type="ECO:0000256" key="6">
    <source>
        <dbReference type="SAM" id="Phobius"/>
    </source>
</evidence>
<protein>
    <submittedName>
        <fullName evidence="8">OmpA family protein</fullName>
    </submittedName>
</protein>
<keyword evidence="6" id="KW-0812">Transmembrane</keyword>
<dbReference type="InterPro" id="IPR050330">
    <property type="entry name" value="Bact_OuterMem_StrucFunc"/>
</dbReference>
<dbReference type="EMBL" id="JACFYJ010000025">
    <property type="protein sequence ID" value="MEI5998775.1"/>
    <property type="molecule type" value="Genomic_DNA"/>
</dbReference>
<evidence type="ECO:0000256" key="5">
    <source>
        <dbReference type="SAM" id="MobiDB-lite"/>
    </source>
</evidence>
<dbReference type="InterPro" id="IPR009282">
    <property type="entry name" value="DUF937"/>
</dbReference>
<proteinExistence type="predicted"/>
<dbReference type="InterPro" id="IPR036737">
    <property type="entry name" value="OmpA-like_sf"/>
</dbReference>
<dbReference type="Pfam" id="PF06078">
    <property type="entry name" value="DUF937"/>
    <property type="match status" value="1"/>
</dbReference>
<dbReference type="PRINTS" id="PR01021">
    <property type="entry name" value="OMPADOMAIN"/>
</dbReference>
<keyword evidence="3" id="KW-0998">Cell outer membrane</keyword>
<organism evidence="8 9">
    <name type="scientific">Paraburkholderia bengalensis</name>
    <dbReference type="NCBI Taxonomy" id="2747562"/>
    <lineage>
        <taxon>Bacteria</taxon>
        <taxon>Pseudomonadati</taxon>
        <taxon>Pseudomonadota</taxon>
        <taxon>Betaproteobacteria</taxon>
        <taxon>Burkholderiales</taxon>
        <taxon>Burkholderiaceae</taxon>
        <taxon>Paraburkholderia</taxon>
    </lineage>
</organism>
<dbReference type="RefSeq" id="WP_336598916.1">
    <property type="nucleotide sequence ID" value="NZ_JACFYJ010000025.1"/>
</dbReference>
<dbReference type="Proteomes" id="UP001386437">
    <property type="component" value="Unassembled WGS sequence"/>
</dbReference>
<evidence type="ECO:0000256" key="3">
    <source>
        <dbReference type="ARBA" id="ARBA00023237"/>
    </source>
</evidence>
<accession>A0ABU8ITK4</accession>
<dbReference type="Pfam" id="PF00691">
    <property type="entry name" value="OmpA"/>
    <property type="match status" value="1"/>
</dbReference>
<evidence type="ECO:0000256" key="2">
    <source>
        <dbReference type="ARBA" id="ARBA00023136"/>
    </source>
</evidence>
<comment type="caution">
    <text evidence="8">The sequence shown here is derived from an EMBL/GenBank/DDBJ whole genome shotgun (WGS) entry which is preliminary data.</text>
</comment>
<feature type="domain" description="OmpA-like" evidence="7">
    <location>
        <begin position="483"/>
        <end position="604"/>
    </location>
</feature>
<sequence length="612" mass="62600">MSVNVIQLIRSALPDEVVRQLSNCQGLPPDATARVMGVSMPPLIAGLLNRCATLDGARALFATVLGQEVNADIAEHLPRIIASTTGVTQLASTGRQLLEHSFERRIDGLSDAVSMQTGVPAHATHAITGIVGSILMGVLKRHLLDHQGNIGHLPALLGQQLPVIAPHLNDGLTTVLGLGAAGAFADAIGAQVRAVSSHFEPPAPATAPAHMPAAPAAAAVARGPAEPVMSGGAAGVPALAPEREGRHVGPRMKHWFGVAALSALLGAIAAMLTWVALGFCPAASSFFVHDAVGATPSASPALAPAPVAAQPAPDAATNTAANTASNSAASASGKIDTNAVRDSRLTVSVDKSGKPTVAATVHDAAEKTALLGALTKKFGAGQFDADIAVDDGTKAADWLAHLDALMPLMSVPGAEMTIDGTHVELSGTAADMKAGWLDRLKGHLGAPYQVSAFDAAQAVANAAQSFRNAARSLLAPGASCASADLVRTLNLQVVNFVPRDAHVPSTAFDDLNQSARMLKSCAAAGHALKLEVAGYSDNVGSETANLELSKERAEAVRAFLVKAGVSADALIARGYGNARPMASNATESGRFANRRIEFSEAQDQPQAQVQTQ</sequence>
<dbReference type="Gene3D" id="3.40.1520.20">
    <property type="match status" value="1"/>
</dbReference>
<dbReference type="Gene3D" id="3.30.1330.60">
    <property type="entry name" value="OmpA-like domain"/>
    <property type="match status" value="1"/>
</dbReference>
<comment type="subcellular location">
    <subcellularLocation>
        <location evidence="1">Cell outer membrane</location>
    </subcellularLocation>
</comment>
<evidence type="ECO:0000313" key="9">
    <source>
        <dbReference type="Proteomes" id="UP001386437"/>
    </source>
</evidence>
<dbReference type="PANTHER" id="PTHR30329:SF21">
    <property type="entry name" value="LIPOPROTEIN YIAD-RELATED"/>
    <property type="match status" value="1"/>
</dbReference>
<keyword evidence="9" id="KW-1185">Reference proteome</keyword>
<feature type="region of interest" description="Disordered" evidence="5">
    <location>
        <begin position="299"/>
        <end position="319"/>
    </location>
</feature>
<dbReference type="SUPFAM" id="SSF103088">
    <property type="entry name" value="OmpA-like"/>
    <property type="match status" value="1"/>
</dbReference>
<dbReference type="CDD" id="cd07185">
    <property type="entry name" value="OmpA_C-like"/>
    <property type="match status" value="1"/>
</dbReference>
<dbReference type="InterPro" id="IPR006665">
    <property type="entry name" value="OmpA-like"/>
</dbReference>
<evidence type="ECO:0000259" key="7">
    <source>
        <dbReference type="PROSITE" id="PS51123"/>
    </source>
</evidence>
<keyword evidence="2 4" id="KW-0472">Membrane</keyword>
<evidence type="ECO:0000256" key="1">
    <source>
        <dbReference type="ARBA" id="ARBA00004442"/>
    </source>
</evidence>
<dbReference type="InterPro" id="IPR006664">
    <property type="entry name" value="OMP_bac"/>
</dbReference>
<dbReference type="PROSITE" id="PS51123">
    <property type="entry name" value="OMPA_2"/>
    <property type="match status" value="1"/>
</dbReference>
<keyword evidence="6" id="KW-1133">Transmembrane helix</keyword>
<reference evidence="8 9" key="1">
    <citation type="journal article" date="2022" name="Arch. Microbiol.">
        <title>Paraburkholderia bengalensis sp. nov. isolated from roots of Oryza sativa, IR64.</title>
        <authorList>
            <person name="Nag P."/>
            <person name="Mondal N."/>
            <person name="Sarkar J."/>
            <person name="Das S."/>
        </authorList>
    </citation>
    <scope>NUCLEOTIDE SEQUENCE [LARGE SCALE GENOMIC DNA]</scope>
    <source>
        <strain evidence="8 9">IR64_4_BI</strain>
    </source>
</reference>
<dbReference type="PANTHER" id="PTHR30329">
    <property type="entry name" value="STATOR ELEMENT OF FLAGELLAR MOTOR COMPLEX"/>
    <property type="match status" value="1"/>
</dbReference>
<feature type="transmembrane region" description="Helical" evidence="6">
    <location>
        <begin position="255"/>
        <end position="277"/>
    </location>
</feature>